<dbReference type="InterPro" id="IPR041583">
    <property type="entry name" value="TetR_C_31"/>
</dbReference>
<proteinExistence type="predicted"/>
<dbReference type="InterPro" id="IPR009057">
    <property type="entry name" value="Homeodomain-like_sf"/>
</dbReference>
<evidence type="ECO:0000256" key="2">
    <source>
        <dbReference type="PROSITE-ProRule" id="PRU00335"/>
    </source>
</evidence>
<sequence length="198" mass="21610">MADRRSRRDLICEAALDLAAEGGNHALTHQGIDARLGLARGSTSYYYRTRHALVSAAITHLARRSRELFDKAVSSVPPQTTDEAGRLIADQLETLLVDRRRDVRARYALVVDATNDDALRTGLASCLFSRSEATALMGALGASDPQLAARDLISLLEGLVFDLTFGARTLVPSSSFAEHRDSMRTAITLWIDTLVVSR</sequence>
<dbReference type="Pfam" id="PF17940">
    <property type="entry name" value="TetR_C_31"/>
    <property type="match status" value="1"/>
</dbReference>
<gene>
    <name evidence="4" type="ORF">NOF53_12685</name>
</gene>
<evidence type="ECO:0000256" key="1">
    <source>
        <dbReference type="ARBA" id="ARBA00023125"/>
    </source>
</evidence>
<dbReference type="PROSITE" id="PS50977">
    <property type="entry name" value="HTH_TETR_2"/>
    <property type="match status" value="1"/>
</dbReference>
<keyword evidence="1 2" id="KW-0238">DNA-binding</keyword>
<dbReference type="Gene3D" id="1.10.357.10">
    <property type="entry name" value="Tetracycline Repressor, domain 2"/>
    <property type="match status" value="1"/>
</dbReference>
<dbReference type="EMBL" id="JANFQF010000009">
    <property type="protein sequence ID" value="MCQ4120016.1"/>
    <property type="molecule type" value="Genomic_DNA"/>
</dbReference>
<accession>A0ABT1QCP5</accession>
<reference evidence="4 5" key="1">
    <citation type="submission" date="2022-07" db="EMBL/GenBank/DDBJ databases">
        <title>Degradation activity of malathion, p-nitrophenol and potential low-temperature adaptation strategy of Rhodococcus sp. FXJ9.536.</title>
        <authorList>
            <person name="Huang J."/>
            <person name="Huang Y."/>
        </authorList>
    </citation>
    <scope>NUCLEOTIDE SEQUENCE [LARGE SCALE GENOMIC DNA]</scope>
    <source>
        <strain evidence="4 5">FXJ9.536</strain>
    </source>
</reference>
<evidence type="ECO:0000313" key="4">
    <source>
        <dbReference type="EMBL" id="MCQ4120016.1"/>
    </source>
</evidence>
<dbReference type="Proteomes" id="UP001524501">
    <property type="component" value="Unassembled WGS sequence"/>
</dbReference>
<dbReference type="InterPro" id="IPR001647">
    <property type="entry name" value="HTH_TetR"/>
</dbReference>
<keyword evidence="5" id="KW-1185">Reference proteome</keyword>
<feature type="domain" description="HTH tetR-type" evidence="3">
    <location>
        <begin position="5"/>
        <end position="65"/>
    </location>
</feature>
<protein>
    <submittedName>
        <fullName evidence="4">TetR family transcriptional regulator</fullName>
    </submittedName>
</protein>
<evidence type="ECO:0000313" key="5">
    <source>
        <dbReference type="Proteomes" id="UP001524501"/>
    </source>
</evidence>
<dbReference type="SUPFAM" id="SSF46689">
    <property type="entry name" value="Homeodomain-like"/>
    <property type="match status" value="1"/>
</dbReference>
<comment type="caution">
    <text evidence="4">The sequence shown here is derived from an EMBL/GenBank/DDBJ whole genome shotgun (WGS) entry which is preliminary data.</text>
</comment>
<feature type="DNA-binding region" description="H-T-H motif" evidence="2">
    <location>
        <begin position="28"/>
        <end position="47"/>
    </location>
</feature>
<evidence type="ECO:0000259" key="3">
    <source>
        <dbReference type="PROSITE" id="PS50977"/>
    </source>
</evidence>
<dbReference type="RefSeq" id="WP_255968740.1">
    <property type="nucleotide sequence ID" value="NZ_JANFQF010000009.1"/>
</dbReference>
<organism evidence="4 5">
    <name type="scientific">Rhodococcus tibetensis</name>
    <dbReference type="NCBI Taxonomy" id="2965064"/>
    <lineage>
        <taxon>Bacteria</taxon>
        <taxon>Bacillati</taxon>
        <taxon>Actinomycetota</taxon>
        <taxon>Actinomycetes</taxon>
        <taxon>Mycobacteriales</taxon>
        <taxon>Nocardiaceae</taxon>
        <taxon>Rhodococcus</taxon>
    </lineage>
</organism>
<name>A0ABT1QCP5_9NOCA</name>